<reference evidence="3 4" key="1">
    <citation type="submission" date="2024-03" db="EMBL/GenBank/DDBJ databases">
        <title>Human intestinal bacterial collection.</title>
        <authorList>
            <person name="Pauvert C."/>
            <person name="Hitch T.C.A."/>
            <person name="Clavel T."/>
        </authorList>
    </citation>
    <scope>NUCLEOTIDE SEQUENCE [LARGE SCALE GENOMIC DNA]</scope>
    <source>
        <strain evidence="3 4">CLA-SR-H024</strain>
    </source>
</reference>
<feature type="domain" description="GGDEF" evidence="2">
    <location>
        <begin position="403"/>
        <end position="535"/>
    </location>
</feature>
<feature type="transmembrane region" description="Helical" evidence="1">
    <location>
        <begin position="63"/>
        <end position="82"/>
    </location>
</feature>
<name>A0ABV1F1W5_9BACI</name>
<feature type="transmembrane region" description="Helical" evidence="1">
    <location>
        <begin position="205"/>
        <end position="224"/>
    </location>
</feature>
<protein>
    <submittedName>
        <fullName evidence="3">Histidine kinase N-terminal 7TM domain-containing protein</fullName>
    </submittedName>
</protein>
<dbReference type="Gene3D" id="3.30.450.20">
    <property type="entry name" value="PAS domain"/>
    <property type="match status" value="1"/>
</dbReference>
<dbReference type="Gene3D" id="3.30.70.270">
    <property type="match status" value="1"/>
</dbReference>
<keyword evidence="1" id="KW-0812">Transmembrane</keyword>
<comment type="caution">
    <text evidence="3">The sequence shown here is derived from an EMBL/GenBank/DDBJ whole genome shotgun (WGS) entry which is preliminary data.</text>
</comment>
<feature type="transmembrane region" description="Helical" evidence="1">
    <location>
        <begin position="94"/>
        <end position="115"/>
    </location>
</feature>
<keyword evidence="1" id="KW-1133">Transmembrane helix</keyword>
<dbReference type="InterPro" id="IPR050469">
    <property type="entry name" value="Diguanylate_Cyclase"/>
</dbReference>
<dbReference type="PANTHER" id="PTHR45138">
    <property type="entry name" value="REGULATORY COMPONENTS OF SENSORY TRANSDUCTION SYSTEM"/>
    <property type="match status" value="1"/>
</dbReference>
<dbReference type="EMBL" id="JBBMFN010000049">
    <property type="protein sequence ID" value="MEQ2467362.1"/>
    <property type="molecule type" value="Genomic_DNA"/>
</dbReference>
<sequence length="551" mass="62242">MKEYNELRDQNEDETDDWNTGANLMDQLVMIYIVLITMSGALHVILAIIAYMNRHAFEGMRTFLWFSCFIAIYAFGYALFLASTTIEGMKFWTAIQYLGMPFSAPATLILVLQYIGYDKYINKKTYFFYYLIPAISFLLLATNDFHHLFYQSVYLEYRNATPIMQITIGQWYLIHGAYTFGTLAIAFVLLAIYWFRDKSRQTKQVIILLIGVFVPIAAAFSYLIGITPGGLDPVPVAMLFSSSLYLYSIISTKFLVVPPIEKDYVFESMGDAVLVLDQTYHIKDFNKAAFTIFSHVKIGEHIAAVLGVDNQILPLLKNVHTESIILEVEMSNNSIKEYYQAKISPIKRGESTIVGTTIIFTNITEQKMEQMNLTKLAYTDGLTQIYNRAYVLSIAEKMFASHEKMAVVLFDIDHFKKINDTYGHFGGDEGLKHVASLSRNVIPESGVFGRYGGEEFILFLFGKEAEAASTISSKLRRLIAETPFHYDDIVINITASFGVALKENCTALPLLIKEADEALYASKKEGRNTVCVAMDGEYIKLSSEIIAGKYG</sequence>
<feature type="transmembrane region" description="Helical" evidence="1">
    <location>
        <begin position="127"/>
        <end position="150"/>
    </location>
</feature>
<dbReference type="Pfam" id="PF13596">
    <property type="entry name" value="PAS_10"/>
    <property type="match status" value="1"/>
</dbReference>
<keyword evidence="3" id="KW-0418">Kinase</keyword>
<dbReference type="InterPro" id="IPR031621">
    <property type="entry name" value="HisKA_7TM"/>
</dbReference>
<feature type="transmembrane region" description="Helical" evidence="1">
    <location>
        <begin position="29"/>
        <end position="51"/>
    </location>
</feature>
<accession>A0ABV1F1W5</accession>
<evidence type="ECO:0000259" key="2">
    <source>
        <dbReference type="PROSITE" id="PS50887"/>
    </source>
</evidence>
<feature type="transmembrane region" description="Helical" evidence="1">
    <location>
        <begin position="170"/>
        <end position="193"/>
    </location>
</feature>
<dbReference type="PROSITE" id="PS50887">
    <property type="entry name" value="GGDEF"/>
    <property type="match status" value="1"/>
</dbReference>
<dbReference type="NCBIfam" id="TIGR00254">
    <property type="entry name" value="GGDEF"/>
    <property type="match status" value="1"/>
</dbReference>
<keyword evidence="3" id="KW-0808">Transferase</keyword>
<dbReference type="Pfam" id="PF00990">
    <property type="entry name" value="GGDEF"/>
    <property type="match status" value="1"/>
</dbReference>
<dbReference type="InterPro" id="IPR043128">
    <property type="entry name" value="Rev_trsase/Diguanyl_cyclase"/>
</dbReference>
<dbReference type="InterPro" id="IPR029787">
    <property type="entry name" value="Nucleotide_cyclase"/>
</dbReference>
<gene>
    <name evidence="3" type="ORF">WMO63_17030</name>
</gene>
<proteinExistence type="predicted"/>
<dbReference type="PANTHER" id="PTHR45138:SF9">
    <property type="entry name" value="DIGUANYLATE CYCLASE DGCM-RELATED"/>
    <property type="match status" value="1"/>
</dbReference>
<evidence type="ECO:0000256" key="1">
    <source>
        <dbReference type="SAM" id="Phobius"/>
    </source>
</evidence>
<dbReference type="SMART" id="SM00267">
    <property type="entry name" value="GGDEF"/>
    <property type="match status" value="1"/>
</dbReference>
<keyword evidence="1" id="KW-0472">Membrane</keyword>
<dbReference type="CDD" id="cd01949">
    <property type="entry name" value="GGDEF"/>
    <property type="match status" value="1"/>
</dbReference>
<dbReference type="Pfam" id="PF16927">
    <property type="entry name" value="HisKA_7TM"/>
    <property type="match status" value="1"/>
</dbReference>
<dbReference type="GO" id="GO:0016301">
    <property type="term" value="F:kinase activity"/>
    <property type="evidence" value="ECO:0007669"/>
    <property type="project" value="UniProtKB-KW"/>
</dbReference>
<dbReference type="SUPFAM" id="SSF55073">
    <property type="entry name" value="Nucleotide cyclase"/>
    <property type="match status" value="1"/>
</dbReference>
<evidence type="ECO:0000313" key="3">
    <source>
        <dbReference type="EMBL" id="MEQ2467362.1"/>
    </source>
</evidence>
<keyword evidence="4" id="KW-1185">Reference proteome</keyword>
<dbReference type="InterPro" id="IPR000160">
    <property type="entry name" value="GGDEF_dom"/>
</dbReference>
<evidence type="ECO:0000313" key="4">
    <source>
        <dbReference type="Proteomes" id="UP001465426"/>
    </source>
</evidence>
<organism evidence="3 4">
    <name type="scientific">Niallia hominis</name>
    <dbReference type="NCBI Taxonomy" id="3133173"/>
    <lineage>
        <taxon>Bacteria</taxon>
        <taxon>Bacillati</taxon>
        <taxon>Bacillota</taxon>
        <taxon>Bacilli</taxon>
        <taxon>Bacillales</taxon>
        <taxon>Bacillaceae</taxon>
        <taxon>Niallia</taxon>
    </lineage>
</organism>
<dbReference type="Proteomes" id="UP001465426">
    <property type="component" value="Unassembled WGS sequence"/>
</dbReference>
<dbReference type="RefSeq" id="WP_235248447.1">
    <property type="nucleotide sequence ID" value="NZ_JBBMFN010000049.1"/>
</dbReference>